<keyword evidence="1" id="KW-0812">Transmembrane</keyword>
<name>A0A8S2YV25_9BILA</name>
<evidence type="ECO:0000256" key="1">
    <source>
        <dbReference type="SAM" id="Phobius"/>
    </source>
</evidence>
<sequence length="38" mass="4340">MLPLPDLTTIRYTQVVWTALLALIIFRDRITLPTIIAS</sequence>
<keyword evidence="1" id="KW-1133">Transmembrane helix</keyword>
<organism evidence="2 3">
    <name type="scientific">Rotaria magnacalcarata</name>
    <dbReference type="NCBI Taxonomy" id="392030"/>
    <lineage>
        <taxon>Eukaryota</taxon>
        <taxon>Metazoa</taxon>
        <taxon>Spiralia</taxon>
        <taxon>Gnathifera</taxon>
        <taxon>Rotifera</taxon>
        <taxon>Eurotatoria</taxon>
        <taxon>Bdelloidea</taxon>
        <taxon>Philodinida</taxon>
        <taxon>Philodinidae</taxon>
        <taxon>Rotaria</taxon>
    </lineage>
</organism>
<accession>A0A8S2YV25</accession>
<proteinExistence type="predicted"/>
<comment type="caution">
    <text evidence="2">The sequence shown here is derived from an EMBL/GenBank/DDBJ whole genome shotgun (WGS) entry which is preliminary data.</text>
</comment>
<evidence type="ECO:0000313" key="2">
    <source>
        <dbReference type="EMBL" id="CAF4580639.1"/>
    </source>
</evidence>
<feature type="transmembrane region" description="Helical" evidence="1">
    <location>
        <begin position="12"/>
        <end position="30"/>
    </location>
</feature>
<dbReference type="Proteomes" id="UP000676336">
    <property type="component" value="Unassembled WGS sequence"/>
</dbReference>
<gene>
    <name evidence="2" type="ORF">SMN809_LOCUS38257</name>
</gene>
<dbReference type="SUPFAM" id="SSF103481">
    <property type="entry name" value="Multidrug resistance efflux transporter EmrE"/>
    <property type="match status" value="1"/>
</dbReference>
<feature type="non-terminal residue" evidence="2">
    <location>
        <position position="38"/>
    </location>
</feature>
<keyword evidence="1" id="KW-0472">Membrane</keyword>
<dbReference type="EMBL" id="CAJOBI010099390">
    <property type="protein sequence ID" value="CAF4580639.1"/>
    <property type="molecule type" value="Genomic_DNA"/>
</dbReference>
<evidence type="ECO:0000313" key="3">
    <source>
        <dbReference type="Proteomes" id="UP000676336"/>
    </source>
</evidence>
<dbReference type="AlphaFoldDB" id="A0A8S2YV25"/>
<protein>
    <submittedName>
        <fullName evidence="2">Uncharacterized protein</fullName>
    </submittedName>
</protein>
<reference evidence="2" key="1">
    <citation type="submission" date="2021-02" db="EMBL/GenBank/DDBJ databases">
        <authorList>
            <person name="Nowell W R."/>
        </authorList>
    </citation>
    <scope>NUCLEOTIDE SEQUENCE</scope>
</reference>
<dbReference type="InterPro" id="IPR037185">
    <property type="entry name" value="EmrE-like"/>
</dbReference>